<evidence type="ECO:0000259" key="3">
    <source>
        <dbReference type="PROSITE" id="PS51671"/>
    </source>
</evidence>
<comment type="similarity">
    <text evidence="1">Belongs to the RelA/SpoT family.</text>
</comment>
<dbReference type="Gene3D" id="3.30.70.260">
    <property type="match status" value="1"/>
</dbReference>
<proteinExistence type="inferred from homology"/>
<dbReference type="InterPro" id="IPR004095">
    <property type="entry name" value="TGS"/>
</dbReference>
<dbReference type="InterPro" id="IPR043519">
    <property type="entry name" value="NT_sf"/>
</dbReference>
<accession>A0A6J7NZN3</accession>
<protein>
    <submittedName>
        <fullName evidence="6">Unannotated protein</fullName>
    </submittedName>
</protein>
<dbReference type="CDD" id="cd04876">
    <property type="entry name" value="ACT_RelA-SpoT"/>
    <property type="match status" value="1"/>
</dbReference>
<reference evidence="6" key="1">
    <citation type="submission" date="2020-05" db="EMBL/GenBank/DDBJ databases">
        <authorList>
            <person name="Chiriac C."/>
            <person name="Salcher M."/>
            <person name="Ghai R."/>
            <person name="Kavagutti S V."/>
        </authorList>
    </citation>
    <scope>NUCLEOTIDE SEQUENCE</scope>
</reference>
<dbReference type="FunFam" id="1.10.3210.10:FF:000001">
    <property type="entry name" value="GTP pyrophosphokinase RelA"/>
    <property type="match status" value="1"/>
</dbReference>
<dbReference type="NCBIfam" id="TIGR00691">
    <property type="entry name" value="spoT_relA"/>
    <property type="match status" value="1"/>
</dbReference>
<feature type="domain" description="HD" evidence="4">
    <location>
        <begin position="62"/>
        <end position="161"/>
    </location>
</feature>
<dbReference type="FunFam" id="3.30.460.10:FF:000001">
    <property type="entry name" value="GTP pyrophosphokinase RelA"/>
    <property type="match status" value="1"/>
</dbReference>
<dbReference type="EMBL" id="CAFBOV010000115">
    <property type="protein sequence ID" value="CAB4998471.1"/>
    <property type="molecule type" value="Genomic_DNA"/>
</dbReference>
<dbReference type="SUPFAM" id="SSF55021">
    <property type="entry name" value="ACT-like"/>
    <property type="match status" value="1"/>
</dbReference>
<evidence type="ECO:0000259" key="5">
    <source>
        <dbReference type="PROSITE" id="PS51880"/>
    </source>
</evidence>
<dbReference type="Pfam" id="PF13291">
    <property type="entry name" value="ACT_4"/>
    <property type="match status" value="1"/>
</dbReference>
<evidence type="ECO:0000259" key="4">
    <source>
        <dbReference type="PROSITE" id="PS51831"/>
    </source>
</evidence>
<dbReference type="InterPro" id="IPR012675">
    <property type="entry name" value="Beta-grasp_dom_sf"/>
</dbReference>
<dbReference type="GO" id="GO:0015969">
    <property type="term" value="P:guanosine tetraphosphate metabolic process"/>
    <property type="evidence" value="ECO:0007669"/>
    <property type="project" value="InterPro"/>
</dbReference>
<dbReference type="SUPFAM" id="SSF81271">
    <property type="entry name" value="TGS-like"/>
    <property type="match status" value="1"/>
</dbReference>
<dbReference type="PANTHER" id="PTHR21262">
    <property type="entry name" value="GUANOSINE-3',5'-BIS DIPHOSPHATE 3'-PYROPHOSPHOHYDROLASE"/>
    <property type="match status" value="1"/>
</dbReference>
<feature type="domain" description="ACT" evidence="3">
    <location>
        <begin position="659"/>
        <end position="733"/>
    </location>
</feature>
<dbReference type="InterPro" id="IPR033655">
    <property type="entry name" value="TGS_RelA/SpoT"/>
</dbReference>
<dbReference type="Pfam" id="PF02824">
    <property type="entry name" value="TGS"/>
    <property type="match status" value="1"/>
</dbReference>
<evidence type="ECO:0000256" key="2">
    <source>
        <dbReference type="ARBA" id="ARBA00025704"/>
    </source>
</evidence>
<comment type="pathway">
    <text evidence="2">Purine metabolism.</text>
</comment>
<dbReference type="InterPro" id="IPR003607">
    <property type="entry name" value="HD/PDEase_dom"/>
</dbReference>
<gene>
    <name evidence="6" type="ORF">UFOPK4020_00676</name>
</gene>
<dbReference type="Pfam" id="PF13328">
    <property type="entry name" value="HD_4"/>
    <property type="match status" value="1"/>
</dbReference>
<dbReference type="SUPFAM" id="SSF81301">
    <property type="entry name" value="Nucleotidyltransferase"/>
    <property type="match status" value="1"/>
</dbReference>
<dbReference type="CDD" id="cd01668">
    <property type="entry name" value="TGS_RSH"/>
    <property type="match status" value="1"/>
</dbReference>
<dbReference type="CDD" id="cd00077">
    <property type="entry name" value="HDc"/>
    <property type="match status" value="1"/>
</dbReference>
<dbReference type="SMART" id="SM00471">
    <property type="entry name" value="HDc"/>
    <property type="match status" value="1"/>
</dbReference>
<dbReference type="Pfam" id="PF04607">
    <property type="entry name" value="RelA_SpoT"/>
    <property type="match status" value="1"/>
</dbReference>
<dbReference type="InterPro" id="IPR004811">
    <property type="entry name" value="RelA/Spo_fam"/>
</dbReference>
<evidence type="ECO:0000313" key="6">
    <source>
        <dbReference type="EMBL" id="CAB4998471.1"/>
    </source>
</evidence>
<dbReference type="InterPro" id="IPR045865">
    <property type="entry name" value="ACT-like_dom_sf"/>
</dbReference>
<dbReference type="PROSITE" id="PS51671">
    <property type="entry name" value="ACT"/>
    <property type="match status" value="1"/>
</dbReference>
<dbReference type="AlphaFoldDB" id="A0A6J7NZN3"/>
<organism evidence="6">
    <name type="scientific">freshwater metagenome</name>
    <dbReference type="NCBI Taxonomy" id="449393"/>
    <lineage>
        <taxon>unclassified sequences</taxon>
        <taxon>metagenomes</taxon>
        <taxon>ecological metagenomes</taxon>
    </lineage>
</organism>
<dbReference type="GO" id="GO:0005886">
    <property type="term" value="C:plasma membrane"/>
    <property type="evidence" value="ECO:0007669"/>
    <property type="project" value="TreeGrafter"/>
</dbReference>
<dbReference type="InterPro" id="IPR012676">
    <property type="entry name" value="TGS-like"/>
</dbReference>
<dbReference type="PROSITE" id="PS51880">
    <property type="entry name" value="TGS"/>
    <property type="match status" value="1"/>
</dbReference>
<dbReference type="PANTHER" id="PTHR21262:SF31">
    <property type="entry name" value="GTP PYROPHOSPHOKINASE"/>
    <property type="match status" value="1"/>
</dbReference>
<dbReference type="SUPFAM" id="SSF109604">
    <property type="entry name" value="HD-domain/PDEase-like"/>
    <property type="match status" value="1"/>
</dbReference>
<evidence type="ECO:0000256" key="1">
    <source>
        <dbReference type="ARBA" id="ARBA00007476"/>
    </source>
</evidence>
<feature type="domain" description="TGS" evidence="5">
    <location>
        <begin position="393"/>
        <end position="458"/>
    </location>
</feature>
<dbReference type="Gene3D" id="3.30.460.10">
    <property type="entry name" value="Beta Polymerase, domain 2"/>
    <property type="match status" value="1"/>
</dbReference>
<dbReference type="CDD" id="cd05399">
    <property type="entry name" value="NT_Rel-Spo_like"/>
    <property type="match status" value="1"/>
</dbReference>
<dbReference type="PROSITE" id="PS51831">
    <property type="entry name" value="HD"/>
    <property type="match status" value="1"/>
</dbReference>
<dbReference type="InterPro" id="IPR007685">
    <property type="entry name" value="RelA_SpoT"/>
</dbReference>
<dbReference type="Gene3D" id="1.10.3210.10">
    <property type="entry name" value="Hypothetical protein af1432"/>
    <property type="match status" value="1"/>
</dbReference>
<dbReference type="InterPro" id="IPR006674">
    <property type="entry name" value="HD_domain"/>
</dbReference>
<dbReference type="SMART" id="SM00954">
    <property type="entry name" value="RelA_SpoT"/>
    <property type="match status" value="1"/>
</dbReference>
<dbReference type="Gene3D" id="3.10.20.30">
    <property type="match status" value="1"/>
</dbReference>
<dbReference type="InterPro" id="IPR002912">
    <property type="entry name" value="ACT_dom"/>
</dbReference>
<name>A0A6J7NZN3_9ZZZZ</name>
<sequence length="747" mass="83517">MGTASRVLPWRRQNTTIAEELSPLLTAYKSRHPKGSVSQINSAYEMARSAHASQNRSSGELYINHPIAVARIVADLGLDETSIVAALLHDAVEDTEITLADVESNFGIEVATIVDGVTKLERLHFDSKEAQQAATMRKMLVAMARDLRVLMIKLADRLHNMRTIAAVPHEKQQRIAQETLDIYAPLAHRLGMQEIKQQLEDLAFAALYPKRYAELDQLVATRAPERNGYLAKTIGQVQQWLSEVKIDADLTARGKHLWSIYEKMVQKGREFDEIHDLMAIRVVVDSEKDCYAVLGAIHGHWKPIVGRFKDYIAMPKFNLYQSLHTTVVGPGGKPIEVQIRTREMHRQAEWGVASHWAYKDSNTQGDIDWLNRIIDWQGEVSDPSQFLENLKTDLEQDELFVFTPKGRVITLPIFSTPVDFAYAVHTEVGHSCMGARVNGRLVPLEFKLSSGDTCEVLVSQGEINEPSQDWLEFVVSPKARSKIKQWLSRERLEDLVENGKDELIERLRQKGLPAKKVLESQVLSDEVALLNFEDDDAFFAAIGDQRIDAVAIVERMSKRMRDGVQPDQLSVSALGSNVAASPQRNGVHIEGMPDVMVRLSRCCTPVPDDEIMGFVTKGRGVTVHRADCANAASLFTQDSARLVEVEWSSESSGAVFIAAVEIVALDRSRLLRDVANALSDEHVNIVACTTHTGADRVAKMRFEFEFADPSHLQSVLRVIKRIDGVFDANRVMPGNPHDQDLADETVN</sequence>
<dbReference type="FunFam" id="3.10.20.30:FF:000002">
    <property type="entry name" value="GTP pyrophosphokinase (RelA/SpoT)"/>
    <property type="match status" value="1"/>
</dbReference>